<evidence type="ECO:0000256" key="2">
    <source>
        <dbReference type="ARBA" id="ARBA00012485"/>
    </source>
</evidence>
<keyword evidence="3" id="KW-0808">Transferase</keyword>
<name>M7S5B5_EUTLA</name>
<feature type="domain" description="HECT" evidence="7">
    <location>
        <begin position="177"/>
        <end position="553"/>
    </location>
</feature>
<dbReference type="InterPro" id="IPR044611">
    <property type="entry name" value="E3A/B/C-like"/>
</dbReference>
<dbReference type="SUPFAM" id="SSF56204">
    <property type="entry name" value="Hect, E3 ligase catalytic domain"/>
    <property type="match status" value="1"/>
</dbReference>
<dbReference type="FunFam" id="3.30.2410.10:FF:000003">
    <property type="entry name" value="probable E3 ubiquitin-protein ligase HERC4 isoform X1"/>
    <property type="match status" value="1"/>
</dbReference>
<dbReference type="PANTHER" id="PTHR45700:SF8">
    <property type="entry name" value="HECT-TYPE E3 UBIQUITIN TRANSFERASE"/>
    <property type="match status" value="1"/>
</dbReference>
<dbReference type="InterPro" id="IPR035983">
    <property type="entry name" value="Hect_E3_ubiquitin_ligase"/>
</dbReference>
<dbReference type="PROSITE" id="PS50237">
    <property type="entry name" value="HECT"/>
    <property type="match status" value="1"/>
</dbReference>
<dbReference type="Gene3D" id="3.90.1750.10">
    <property type="entry name" value="Hect, E3 ligase catalytic domains"/>
    <property type="match status" value="2"/>
</dbReference>
<dbReference type="GO" id="GO:0061630">
    <property type="term" value="F:ubiquitin protein ligase activity"/>
    <property type="evidence" value="ECO:0007669"/>
    <property type="project" value="UniProtKB-EC"/>
</dbReference>
<dbReference type="KEGG" id="ela:UCREL1_11811"/>
<keyword evidence="4 5" id="KW-0833">Ubl conjugation pathway</keyword>
<feature type="region of interest" description="Disordered" evidence="6">
    <location>
        <begin position="330"/>
        <end position="357"/>
    </location>
</feature>
<evidence type="ECO:0000256" key="1">
    <source>
        <dbReference type="ARBA" id="ARBA00000885"/>
    </source>
</evidence>
<comment type="catalytic activity">
    <reaction evidence="1">
        <text>S-ubiquitinyl-[E2 ubiquitin-conjugating enzyme]-L-cysteine + [acceptor protein]-L-lysine = [E2 ubiquitin-conjugating enzyme]-L-cysteine + N(6)-ubiquitinyl-[acceptor protein]-L-lysine.</text>
        <dbReference type="EC" id="2.3.2.26"/>
    </reaction>
</comment>
<sequence length="553" mass="62695">MHEKRMPILILDWARAVMFNEWEGKADVPGDGPFGGALALTAAMYQKRQSLLLGDMSFFAEYFGERLDSVQMPVSWLTFDSTQRVHLLDHPYLFTPASRVSYFRAINFSRMNRAYEEASSLQGRIEAIIKHGSLITELHHKNVLQDLLKVPSSKYLILSIGRETVLEDAFDQLWRREEREIMRPLKVHLGEDSGEEGFDSGGVQQEFFRLAIAEALNPDYGAFTVDDRTRMTWFQPGSLQPEWKFELLGLLMSLAVYNGLTLPITFPKAFYQKLLGEPVTELHHIADGWPDLANGLTTLLEWNERDGSVEDIFSLTYEFSASMFGQPVSRKMQPAEPEWDNGNSNDSSDNGDEHHWPQLAGRLSAEPSPSSSNPTDAPAVTSYNRDAYVSDYIRYLTTVSVAPQFAALSRGFRRCLHPKSLTLLTPPLLQSLVEGETAEDIDVSELRRAARYVGWDAGHRTVRDFWAVVRRYDPHMRRRLLEFVTASDRVPVGGVGNIQFVIQRNGEELGDKGHLPTAYTCYGTLLLPEYRDRDVLKERLSMALENARGFGFA</sequence>
<evidence type="ECO:0000313" key="9">
    <source>
        <dbReference type="Proteomes" id="UP000012174"/>
    </source>
</evidence>
<reference evidence="9" key="1">
    <citation type="journal article" date="2013" name="Genome Announc.">
        <title>Draft genome sequence of the grapevine dieback fungus Eutypa lata UCR-EL1.</title>
        <authorList>
            <person name="Blanco-Ulate B."/>
            <person name="Rolshausen P.E."/>
            <person name="Cantu D."/>
        </authorList>
    </citation>
    <scope>NUCLEOTIDE SEQUENCE [LARGE SCALE GENOMIC DNA]</scope>
    <source>
        <strain evidence="9">UCR-EL1</strain>
    </source>
</reference>
<dbReference type="Gene3D" id="3.30.2160.10">
    <property type="entry name" value="Hect, E3 ligase catalytic domain"/>
    <property type="match status" value="2"/>
</dbReference>
<dbReference type="OrthoDB" id="5981550at2759"/>
<accession>M7S5B5</accession>
<proteinExistence type="predicted"/>
<dbReference type="SMART" id="SM00119">
    <property type="entry name" value="HECTc"/>
    <property type="match status" value="1"/>
</dbReference>
<dbReference type="Pfam" id="PF00632">
    <property type="entry name" value="HECT"/>
    <property type="match status" value="1"/>
</dbReference>
<protein>
    <recommendedName>
        <fullName evidence="2">HECT-type E3 ubiquitin transferase</fullName>
        <ecNumber evidence="2">2.3.2.26</ecNumber>
    </recommendedName>
</protein>
<feature type="active site" description="Glycyl thioester intermediate" evidence="5">
    <location>
        <position position="521"/>
    </location>
</feature>
<dbReference type="eggNOG" id="KOG0941">
    <property type="taxonomic scope" value="Eukaryota"/>
</dbReference>
<evidence type="ECO:0000259" key="7">
    <source>
        <dbReference type="PROSITE" id="PS50237"/>
    </source>
</evidence>
<evidence type="ECO:0000313" key="8">
    <source>
        <dbReference type="EMBL" id="EMR61259.1"/>
    </source>
</evidence>
<dbReference type="HOGENOM" id="CLU_002173_5_4_1"/>
<dbReference type="EC" id="2.3.2.26" evidence="2"/>
<dbReference type="Gene3D" id="3.30.2410.10">
    <property type="entry name" value="Hect, E3 ligase catalytic domain"/>
    <property type="match status" value="1"/>
</dbReference>
<dbReference type="InterPro" id="IPR000569">
    <property type="entry name" value="HECT_dom"/>
</dbReference>
<organism evidence="8 9">
    <name type="scientific">Eutypa lata (strain UCR-EL1)</name>
    <name type="common">Grapevine dieback disease fungus</name>
    <name type="synonym">Eutypa armeniacae</name>
    <dbReference type="NCBI Taxonomy" id="1287681"/>
    <lineage>
        <taxon>Eukaryota</taxon>
        <taxon>Fungi</taxon>
        <taxon>Dikarya</taxon>
        <taxon>Ascomycota</taxon>
        <taxon>Pezizomycotina</taxon>
        <taxon>Sordariomycetes</taxon>
        <taxon>Xylariomycetidae</taxon>
        <taxon>Xylariales</taxon>
        <taxon>Diatrypaceae</taxon>
        <taxon>Eutypa</taxon>
    </lineage>
</organism>
<evidence type="ECO:0000256" key="3">
    <source>
        <dbReference type="ARBA" id="ARBA00022679"/>
    </source>
</evidence>
<dbReference type="STRING" id="1287681.M7S5B5"/>
<dbReference type="EMBL" id="KB707671">
    <property type="protein sequence ID" value="EMR61259.1"/>
    <property type="molecule type" value="Genomic_DNA"/>
</dbReference>
<dbReference type="GO" id="GO:0000209">
    <property type="term" value="P:protein polyubiquitination"/>
    <property type="evidence" value="ECO:0007669"/>
    <property type="project" value="InterPro"/>
</dbReference>
<dbReference type="Proteomes" id="UP000012174">
    <property type="component" value="Unassembled WGS sequence"/>
</dbReference>
<dbReference type="AlphaFoldDB" id="M7S5B5"/>
<evidence type="ECO:0000256" key="6">
    <source>
        <dbReference type="SAM" id="MobiDB-lite"/>
    </source>
</evidence>
<evidence type="ECO:0000256" key="5">
    <source>
        <dbReference type="PROSITE-ProRule" id="PRU00104"/>
    </source>
</evidence>
<dbReference type="PANTHER" id="PTHR45700">
    <property type="entry name" value="UBIQUITIN-PROTEIN LIGASE E3C"/>
    <property type="match status" value="1"/>
</dbReference>
<dbReference type="OMA" id="YTIYKEC"/>
<evidence type="ECO:0000256" key="4">
    <source>
        <dbReference type="ARBA" id="ARBA00022786"/>
    </source>
</evidence>
<keyword evidence="9" id="KW-1185">Reference proteome</keyword>
<gene>
    <name evidence="8" type="ORF">UCREL1_11811</name>
</gene>